<evidence type="ECO:0000313" key="2">
    <source>
        <dbReference type="Proteomes" id="UP000053815"/>
    </source>
</evidence>
<reference evidence="1" key="1">
    <citation type="submission" date="2014-09" db="EMBL/GenBank/DDBJ databases">
        <title>Draft genome sequence of an oleaginous Mucoromycotina fungus Mucor ambiguus NBRC6742.</title>
        <authorList>
            <person name="Takeda I."/>
            <person name="Yamane N."/>
            <person name="Morita T."/>
            <person name="Tamano K."/>
            <person name="Machida M."/>
            <person name="Baker S."/>
            <person name="Koike H."/>
        </authorList>
    </citation>
    <scope>NUCLEOTIDE SEQUENCE</scope>
    <source>
        <strain evidence="1">NBRC 6742</strain>
    </source>
</reference>
<evidence type="ECO:0000313" key="1">
    <source>
        <dbReference type="EMBL" id="GAN08509.1"/>
    </source>
</evidence>
<name>A0A0C9MLT5_9FUNG</name>
<dbReference type="AlphaFoldDB" id="A0A0C9MLT5"/>
<dbReference type="EMBL" id="DF836497">
    <property type="protein sequence ID" value="GAN08509.1"/>
    <property type="molecule type" value="Genomic_DNA"/>
</dbReference>
<organism evidence="1">
    <name type="scientific">Mucor ambiguus</name>
    <dbReference type="NCBI Taxonomy" id="91626"/>
    <lineage>
        <taxon>Eukaryota</taxon>
        <taxon>Fungi</taxon>
        <taxon>Fungi incertae sedis</taxon>
        <taxon>Mucoromycota</taxon>
        <taxon>Mucoromycotina</taxon>
        <taxon>Mucoromycetes</taxon>
        <taxon>Mucorales</taxon>
        <taxon>Mucorineae</taxon>
        <taxon>Mucoraceae</taxon>
        <taxon>Mucor</taxon>
    </lineage>
</organism>
<sequence>MAQVAKQNGQLESNSNSIGAIDATIVELQNLVRKIPTAKFNGPITDYVATSLYADSTLTLMLLIADQNINTFCEK</sequence>
<accession>A0A0C9MLT5</accession>
<protein>
    <submittedName>
        <fullName evidence="1">Uncharacterized protein</fullName>
    </submittedName>
</protein>
<proteinExistence type="predicted"/>
<dbReference type="Proteomes" id="UP000053815">
    <property type="component" value="Unassembled WGS sequence"/>
</dbReference>
<keyword evidence="2" id="KW-1185">Reference proteome</keyword>
<gene>
    <name evidence="1" type="ORF">MAM1_0208d08023</name>
</gene>